<dbReference type="Proteomes" id="UP001607302">
    <property type="component" value="Unassembled WGS sequence"/>
</dbReference>
<dbReference type="EMBL" id="JAUDFV010000139">
    <property type="protein sequence ID" value="KAL2724142.1"/>
    <property type="molecule type" value="Genomic_DNA"/>
</dbReference>
<comment type="caution">
    <text evidence="1">The sequence shown here is derived from an EMBL/GenBank/DDBJ whole genome shotgun (WGS) entry which is preliminary data.</text>
</comment>
<protein>
    <submittedName>
        <fullName evidence="1">Uncharacterized protein</fullName>
    </submittedName>
</protein>
<feature type="non-terminal residue" evidence="1">
    <location>
        <position position="1"/>
    </location>
</feature>
<name>A0ABD2AU48_VESSQ</name>
<keyword evidence="2" id="KW-1185">Reference proteome</keyword>
<proteinExistence type="predicted"/>
<organism evidence="1 2">
    <name type="scientific">Vespula squamosa</name>
    <name type="common">Southern yellow jacket</name>
    <name type="synonym">Wasp</name>
    <dbReference type="NCBI Taxonomy" id="30214"/>
    <lineage>
        <taxon>Eukaryota</taxon>
        <taxon>Metazoa</taxon>
        <taxon>Ecdysozoa</taxon>
        <taxon>Arthropoda</taxon>
        <taxon>Hexapoda</taxon>
        <taxon>Insecta</taxon>
        <taxon>Pterygota</taxon>
        <taxon>Neoptera</taxon>
        <taxon>Endopterygota</taxon>
        <taxon>Hymenoptera</taxon>
        <taxon>Apocrita</taxon>
        <taxon>Aculeata</taxon>
        <taxon>Vespoidea</taxon>
        <taxon>Vespidae</taxon>
        <taxon>Vespinae</taxon>
        <taxon>Vespula</taxon>
    </lineage>
</organism>
<sequence>RRVVEEKETEEEERIEKGGVRVGSTFFFADGEGERENQLGNTRRRMKVESIEVRTHNSNRLVTDLLLGKRIPEALLTPLTPPAQALLSSRFVLLLISRFALLSTSTANNIATYSQGTFIDLGCEGRGVASLAPEETSERFTEHDLSHEYHREKGPSLVVLVVEGLCEEETVSSTSLGSVTRCSIRDDCDVINYLARATGYRCPARKVIGDKITRRTILHLPQSATALTTLAGQMAGTAAKGVSRIAVEEEEEVEEEEKGKIFAWKEEETLGTRELAASIDLRNASFIDPRSGSGIEKINVIGCIKFKELVKAKVEDPCYKLIRSGYDRY</sequence>
<evidence type="ECO:0000313" key="2">
    <source>
        <dbReference type="Proteomes" id="UP001607302"/>
    </source>
</evidence>
<reference evidence="1 2" key="1">
    <citation type="journal article" date="2024" name="Ann. Entomol. Soc. Am.">
        <title>Genomic analyses of the southern and eastern yellowjacket wasps (Hymenoptera: Vespidae) reveal evolutionary signatures of social life.</title>
        <authorList>
            <person name="Catto M.A."/>
            <person name="Caine P.B."/>
            <person name="Orr S.E."/>
            <person name="Hunt B.G."/>
            <person name="Goodisman M.A.D."/>
        </authorList>
    </citation>
    <scope>NUCLEOTIDE SEQUENCE [LARGE SCALE GENOMIC DNA]</scope>
    <source>
        <strain evidence="1">233</strain>
        <tissue evidence="1">Head and thorax</tissue>
    </source>
</reference>
<gene>
    <name evidence="1" type="ORF">V1478_008655</name>
</gene>
<dbReference type="AlphaFoldDB" id="A0ABD2AU48"/>
<evidence type="ECO:0000313" key="1">
    <source>
        <dbReference type="EMBL" id="KAL2724142.1"/>
    </source>
</evidence>
<accession>A0ABD2AU48</accession>